<evidence type="ECO:0000313" key="2">
    <source>
        <dbReference type="Proteomes" id="UP000657918"/>
    </source>
</evidence>
<evidence type="ECO:0000313" key="1">
    <source>
        <dbReference type="EMBL" id="KAF9671331.1"/>
    </source>
</evidence>
<dbReference type="OrthoDB" id="414945at2759"/>
<reference evidence="1 2" key="1">
    <citation type="submission" date="2020-10" db="EMBL/GenBank/DDBJ databases">
        <title>Plant Genome Project.</title>
        <authorList>
            <person name="Zhang R.-G."/>
        </authorList>
    </citation>
    <scope>NUCLEOTIDE SEQUENCE [LARGE SCALE GENOMIC DNA]</scope>
    <source>
        <strain evidence="1">FAFU-HL-1</strain>
        <tissue evidence="1">Leaf</tissue>
    </source>
</reference>
<dbReference type="AlphaFoldDB" id="A0A835MS26"/>
<proteinExistence type="predicted"/>
<protein>
    <recommendedName>
        <fullName evidence="3">Reverse transcriptase Ty1/copia-type domain-containing protein</fullName>
    </recommendedName>
</protein>
<comment type="caution">
    <text evidence="1">The sequence shown here is derived from an EMBL/GenBank/DDBJ whole genome shotgun (WGS) entry which is preliminary data.</text>
</comment>
<sequence>MEITPITNGLHLSQSHYAVTILEQLSMVDCKTTGTPLEARTKTSSIDSLLEDPSYYCGIVGALQYLTLTHPDLSFSINYVS</sequence>
<name>A0A835MS26_9ROSI</name>
<gene>
    <name evidence="1" type="ORF">SADUNF_Sadunf12G0036200</name>
</gene>
<dbReference type="EMBL" id="JADGMS010000012">
    <property type="protein sequence ID" value="KAF9671331.1"/>
    <property type="molecule type" value="Genomic_DNA"/>
</dbReference>
<accession>A0A835MS26</accession>
<evidence type="ECO:0008006" key="3">
    <source>
        <dbReference type="Google" id="ProtNLM"/>
    </source>
</evidence>
<dbReference type="Proteomes" id="UP000657918">
    <property type="component" value="Unassembled WGS sequence"/>
</dbReference>
<organism evidence="1 2">
    <name type="scientific">Salix dunnii</name>
    <dbReference type="NCBI Taxonomy" id="1413687"/>
    <lineage>
        <taxon>Eukaryota</taxon>
        <taxon>Viridiplantae</taxon>
        <taxon>Streptophyta</taxon>
        <taxon>Embryophyta</taxon>
        <taxon>Tracheophyta</taxon>
        <taxon>Spermatophyta</taxon>
        <taxon>Magnoliopsida</taxon>
        <taxon>eudicotyledons</taxon>
        <taxon>Gunneridae</taxon>
        <taxon>Pentapetalae</taxon>
        <taxon>rosids</taxon>
        <taxon>fabids</taxon>
        <taxon>Malpighiales</taxon>
        <taxon>Salicaceae</taxon>
        <taxon>Saliceae</taxon>
        <taxon>Salix</taxon>
    </lineage>
</organism>
<keyword evidence="2" id="KW-1185">Reference proteome</keyword>